<proteinExistence type="predicted"/>
<organism evidence="1 2">
    <name type="scientific">Caenorhabditis japonica</name>
    <dbReference type="NCBI Taxonomy" id="281687"/>
    <lineage>
        <taxon>Eukaryota</taxon>
        <taxon>Metazoa</taxon>
        <taxon>Ecdysozoa</taxon>
        <taxon>Nematoda</taxon>
        <taxon>Chromadorea</taxon>
        <taxon>Rhabditida</taxon>
        <taxon>Rhabditina</taxon>
        <taxon>Rhabditomorpha</taxon>
        <taxon>Rhabditoidea</taxon>
        <taxon>Rhabditidae</taxon>
        <taxon>Peloderinae</taxon>
        <taxon>Caenorhabditis</taxon>
    </lineage>
</organism>
<keyword evidence="2" id="KW-1185">Reference proteome</keyword>
<evidence type="ECO:0008006" key="3">
    <source>
        <dbReference type="Google" id="ProtNLM"/>
    </source>
</evidence>
<accession>A0A8R1IP71</accession>
<dbReference type="EnsemblMetazoa" id="CJA38777.1">
    <property type="protein sequence ID" value="CJA38777.1"/>
    <property type="gene ID" value="WBGene00214624"/>
</dbReference>
<reference evidence="2" key="1">
    <citation type="submission" date="2010-08" db="EMBL/GenBank/DDBJ databases">
        <authorList>
            <consortium name="Caenorhabditis japonica Sequencing Consortium"/>
            <person name="Wilson R.K."/>
        </authorList>
    </citation>
    <scope>NUCLEOTIDE SEQUENCE [LARGE SCALE GENOMIC DNA]</scope>
    <source>
        <strain evidence="2">DF5081</strain>
    </source>
</reference>
<evidence type="ECO:0000313" key="1">
    <source>
        <dbReference type="EnsemblMetazoa" id="CJA38777.1"/>
    </source>
</evidence>
<protein>
    <recommendedName>
        <fullName evidence="3">BTB domain-containing protein</fullName>
    </recommendedName>
</protein>
<reference evidence="1" key="2">
    <citation type="submission" date="2022-06" db="UniProtKB">
        <authorList>
            <consortium name="EnsemblMetazoa"/>
        </authorList>
    </citation>
    <scope>IDENTIFICATION</scope>
    <source>
        <strain evidence="1">DF5081</strain>
    </source>
</reference>
<sequence length="277" mass="32427">MCGMRKWNITIGFRNTGNSEYNLFYKVAVAPDIVFRVYGDLRVTIFNNLSKRKSVIRTRHINELAKNRPFEDVTDLQHSTIDKEGSGFLDEERLFKMRFEIRVHYVLDQYSKLTFNYFDKMFTDCFTFLFELENYVLYVKPKLLHFHSPVLAALLDSGVKELHLDKGSHHYMLFLGILHGTSFNITSAVYAIAQLYEVETVCRKFEMLTMKKNNYGPLEFSPTYNQFNFGTALRVMLSRVENVESLKKCVQSMDVERISGEVMKKLAEKMFSFPLNN</sequence>
<evidence type="ECO:0000313" key="2">
    <source>
        <dbReference type="Proteomes" id="UP000005237"/>
    </source>
</evidence>
<name>A0A8R1IP71_CAEJA</name>
<dbReference type="Proteomes" id="UP000005237">
    <property type="component" value="Unassembled WGS sequence"/>
</dbReference>
<dbReference type="AlphaFoldDB" id="A0A8R1IP71"/>